<accession>A0A841GPW0</accession>
<reference evidence="1 2" key="1">
    <citation type="submission" date="2020-08" db="EMBL/GenBank/DDBJ databases">
        <title>Genomic Encyclopedia of Type Strains, Phase IV (KMG-IV): sequencing the most valuable type-strain genomes for metagenomic binning, comparative biology and taxonomic classification.</title>
        <authorList>
            <person name="Goeker M."/>
        </authorList>
    </citation>
    <scope>NUCLEOTIDE SEQUENCE [LARGE SCALE GENOMIC DNA]</scope>
    <source>
        <strain evidence="1 2">DSM 29007</strain>
    </source>
</reference>
<sequence>MGLMLDRGSLPDPLLEQLKLPQQTAESLTVLL</sequence>
<name>A0A841GPW0_9BACT</name>
<organism evidence="1 2">
    <name type="scientific">Longimicrobium terrae</name>
    <dbReference type="NCBI Taxonomy" id="1639882"/>
    <lineage>
        <taxon>Bacteria</taxon>
        <taxon>Pseudomonadati</taxon>
        <taxon>Gemmatimonadota</taxon>
        <taxon>Longimicrobiia</taxon>
        <taxon>Longimicrobiales</taxon>
        <taxon>Longimicrobiaceae</taxon>
        <taxon>Longimicrobium</taxon>
    </lineage>
</organism>
<proteinExistence type="predicted"/>
<evidence type="ECO:0000313" key="2">
    <source>
        <dbReference type="Proteomes" id="UP000582837"/>
    </source>
</evidence>
<evidence type="ECO:0000313" key="1">
    <source>
        <dbReference type="EMBL" id="MBB6069030.1"/>
    </source>
</evidence>
<keyword evidence="2" id="KW-1185">Reference proteome</keyword>
<dbReference type="AlphaFoldDB" id="A0A841GPW0"/>
<protein>
    <submittedName>
        <fullName evidence="1">Uncharacterized protein</fullName>
    </submittedName>
</protein>
<dbReference type="Proteomes" id="UP000582837">
    <property type="component" value="Unassembled WGS sequence"/>
</dbReference>
<gene>
    <name evidence="1" type="ORF">HNQ61_000641</name>
</gene>
<dbReference type="EMBL" id="JACHIA010000001">
    <property type="protein sequence ID" value="MBB6069030.1"/>
    <property type="molecule type" value="Genomic_DNA"/>
</dbReference>
<comment type="caution">
    <text evidence="1">The sequence shown here is derived from an EMBL/GenBank/DDBJ whole genome shotgun (WGS) entry which is preliminary data.</text>
</comment>